<feature type="region of interest" description="Disordered" evidence="1">
    <location>
        <begin position="86"/>
        <end position="109"/>
    </location>
</feature>
<organism evidence="2 3">
    <name type="scientific">Chrysochromulina tobinii</name>
    <dbReference type="NCBI Taxonomy" id="1460289"/>
    <lineage>
        <taxon>Eukaryota</taxon>
        <taxon>Haptista</taxon>
        <taxon>Haptophyta</taxon>
        <taxon>Prymnesiophyceae</taxon>
        <taxon>Prymnesiales</taxon>
        <taxon>Chrysochromulinaceae</taxon>
        <taxon>Chrysochromulina</taxon>
    </lineage>
</organism>
<evidence type="ECO:0000313" key="3">
    <source>
        <dbReference type="Proteomes" id="UP000037460"/>
    </source>
</evidence>
<accession>A0A0M0JHB6</accession>
<evidence type="ECO:0000313" key="2">
    <source>
        <dbReference type="EMBL" id="KOO25981.1"/>
    </source>
</evidence>
<gene>
    <name evidence="2" type="ORF">Ctob_000249</name>
</gene>
<proteinExistence type="predicted"/>
<protein>
    <submittedName>
        <fullName evidence="2">Uncharacterized protein</fullName>
    </submittedName>
</protein>
<sequence>MMSLWAFAFSLSSSSPPTRQANRRQVWPQGGAILRARRTRIPDFDRLVERSRHNLGPVRGKRHRQDVAAVRVRLLAQQLQCACQTSQQASGLATRRGDFEGSAHPNPRL</sequence>
<dbReference type="Proteomes" id="UP000037460">
    <property type="component" value="Unassembled WGS sequence"/>
</dbReference>
<reference evidence="3" key="1">
    <citation type="journal article" date="2015" name="PLoS Genet.">
        <title>Genome Sequence and Transcriptome Analyses of Chrysochromulina tobin: Metabolic Tools for Enhanced Algal Fitness in the Prominent Order Prymnesiales (Haptophyceae).</title>
        <authorList>
            <person name="Hovde B.T."/>
            <person name="Deodato C.R."/>
            <person name="Hunsperger H.M."/>
            <person name="Ryken S.A."/>
            <person name="Yost W."/>
            <person name="Jha R.K."/>
            <person name="Patterson J."/>
            <person name="Monnat R.J. Jr."/>
            <person name="Barlow S.B."/>
            <person name="Starkenburg S.R."/>
            <person name="Cattolico R.A."/>
        </authorList>
    </citation>
    <scope>NUCLEOTIDE SEQUENCE</scope>
    <source>
        <strain evidence="3">CCMP291</strain>
    </source>
</reference>
<name>A0A0M0JHB6_9EUKA</name>
<keyword evidence="3" id="KW-1185">Reference proteome</keyword>
<dbReference type="AlphaFoldDB" id="A0A0M0JHB6"/>
<comment type="caution">
    <text evidence="2">The sequence shown here is derived from an EMBL/GenBank/DDBJ whole genome shotgun (WGS) entry which is preliminary data.</text>
</comment>
<dbReference type="EMBL" id="JWZX01002904">
    <property type="protein sequence ID" value="KOO25981.1"/>
    <property type="molecule type" value="Genomic_DNA"/>
</dbReference>
<evidence type="ECO:0000256" key="1">
    <source>
        <dbReference type="SAM" id="MobiDB-lite"/>
    </source>
</evidence>